<gene>
    <name evidence="1" type="ORF">XENOCAPTIV_003054</name>
</gene>
<accession>A0ABV0RYG1</accession>
<evidence type="ECO:0000313" key="2">
    <source>
        <dbReference type="Proteomes" id="UP001434883"/>
    </source>
</evidence>
<keyword evidence="2" id="KW-1185">Reference proteome</keyword>
<reference evidence="1 2" key="1">
    <citation type="submission" date="2021-06" db="EMBL/GenBank/DDBJ databases">
        <authorList>
            <person name="Palmer J.M."/>
        </authorList>
    </citation>
    <scope>NUCLEOTIDE SEQUENCE [LARGE SCALE GENOMIC DNA]</scope>
    <source>
        <strain evidence="1 2">XC_2019</strain>
        <tissue evidence="1">Muscle</tissue>
    </source>
</reference>
<name>A0ABV0RYG1_9TELE</name>
<proteinExistence type="predicted"/>
<sequence length="83" mass="9224">MHRMHTKLSIQEHALLMSLSGDMSLGSMPNLAITARSGLKWICPPAILMTTVVIPRSGFASFSLMTFIKVNDGRVLSYIHHKE</sequence>
<evidence type="ECO:0000313" key="1">
    <source>
        <dbReference type="EMBL" id="MEQ2212667.1"/>
    </source>
</evidence>
<dbReference type="Proteomes" id="UP001434883">
    <property type="component" value="Unassembled WGS sequence"/>
</dbReference>
<dbReference type="EMBL" id="JAHRIN010060131">
    <property type="protein sequence ID" value="MEQ2212667.1"/>
    <property type="molecule type" value="Genomic_DNA"/>
</dbReference>
<protein>
    <submittedName>
        <fullName evidence="1">Uncharacterized protein</fullName>
    </submittedName>
</protein>
<comment type="caution">
    <text evidence="1">The sequence shown here is derived from an EMBL/GenBank/DDBJ whole genome shotgun (WGS) entry which is preliminary data.</text>
</comment>
<organism evidence="1 2">
    <name type="scientific">Xenoophorus captivus</name>
    <dbReference type="NCBI Taxonomy" id="1517983"/>
    <lineage>
        <taxon>Eukaryota</taxon>
        <taxon>Metazoa</taxon>
        <taxon>Chordata</taxon>
        <taxon>Craniata</taxon>
        <taxon>Vertebrata</taxon>
        <taxon>Euteleostomi</taxon>
        <taxon>Actinopterygii</taxon>
        <taxon>Neopterygii</taxon>
        <taxon>Teleostei</taxon>
        <taxon>Neoteleostei</taxon>
        <taxon>Acanthomorphata</taxon>
        <taxon>Ovalentaria</taxon>
        <taxon>Atherinomorphae</taxon>
        <taxon>Cyprinodontiformes</taxon>
        <taxon>Goodeidae</taxon>
        <taxon>Xenoophorus</taxon>
    </lineage>
</organism>